<accession>A0A9N9S2T3</accession>
<dbReference type="PROSITE" id="PS50082">
    <property type="entry name" value="WD_REPEATS_2"/>
    <property type="match status" value="3"/>
</dbReference>
<dbReference type="EMBL" id="OU895879">
    <property type="protein sequence ID" value="CAG9809795.1"/>
    <property type="molecule type" value="Genomic_DNA"/>
</dbReference>
<dbReference type="Proteomes" id="UP001153620">
    <property type="component" value="Chromosome 3"/>
</dbReference>
<dbReference type="PRINTS" id="PR00320">
    <property type="entry name" value="GPROTEINBRPT"/>
</dbReference>
<dbReference type="PROSITE" id="PS00678">
    <property type="entry name" value="WD_REPEATS_1"/>
    <property type="match status" value="3"/>
</dbReference>
<evidence type="ECO:0000256" key="2">
    <source>
        <dbReference type="ARBA" id="ARBA00022574"/>
    </source>
</evidence>
<keyword evidence="6" id="KW-1185">Reference proteome</keyword>
<dbReference type="OrthoDB" id="5980302at2759"/>
<dbReference type="InterPro" id="IPR015943">
    <property type="entry name" value="WD40/YVTN_repeat-like_dom_sf"/>
</dbReference>
<reference evidence="5" key="1">
    <citation type="submission" date="2022-01" db="EMBL/GenBank/DDBJ databases">
        <authorList>
            <person name="King R."/>
        </authorList>
    </citation>
    <scope>NUCLEOTIDE SEQUENCE</scope>
</reference>
<evidence type="ECO:0000256" key="1">
    <source>
        <dbReference type="ARBA" id="ARBA00014901"/>
    </source>
</evidence>
<feature type="repeat" description="WD" evidence="4">
    <location>
        <begin position="251"/>
        <end position="280"/>
    </location>
</feature>
<keyword evidence="2 4" id="KW-0853">WD repeat</keyword>
<sequence>MKCFEFMYLHSDIIRQVSFSNNLNSIISASESTLTSDAYLPGVIITNLSIQKSQTVFKMNNGTTCFALDESSQTLATGGPDTILRLWDIKEPSIPKAILIGHTAGIVYIFFQDDSKLYTIDKLKFIKIWNVELESLQQTFAGLKPIFPKDLPIITFYNDAKRELIASGKRIATLKCNPRINPDTSDGITHTTPVTLILFNELYQFLASCGSDSTIIVWDLWRGRKVNWIFRAHTKLEHGEVVTIKISAGCFDTKHQYLLTGGEDGSMKIWNMNEGLCVRTLRVDSFVRNVFWTNNRIFAISDIVTEFIDNNDYKQQINIGKIWTSYHAGKITSASLRYPDAVVTACCHGDLIFWNYENGQPYMRFNMNMPTQRLQIVYQKNNNIKT</sequence>
<dbReference type="SUPFAM" id="SSF50978">
    <property type="entry name" value="WD40 repeat-like"/>
    <property type="match status" value="1"/>
</dbReference>
<dbReference type="PANTHER" id="PTHR44324">
    <property type="entry name" value="WD40 REPEAT DOMAIN 95"/>
    <property type="match status" value="1"/>
</dbReference>
<dbReference type="InterPro" id="IPR001680">
    <property type="entry name" value="WD40_rpt"/>
</dbReference>
<organism evidence="5 6">
    <name type="scientific">Chironomus riparius</name>
    <dbReference type="NCBI Taxonomy" id="315576"/>
    <lineage>
        <taxon>Eukaryota</taxon>
        <taxon>Metazoa</taxon>
        <taxon>Ecdysozoa</taxon>
        <taxon>Arthropoda</taxon>
        <taxon>Hexapoda</taxon>
        <taxon>Insecta</taxon>
        <taxon>Pterygota</taxon>
        <taxon>Neoptera</taxon>
        <taxon>Endopterygota</taxon>
        <taxon>Diptera</taxon>
        <taxon>Nematocera</taxon>
        <taxon>Chironomoidea</taxon>
        <taxon>Chironomidae</taxon>
        <taxon>Chironominae</taxon>
        <taxon>Chironomus</taxon>
    </lineage>
</organism>
<name>A0A9N9S2T3_9DIPT</name>
<dbReference type="InterPro" id="IPR020472">
    <property type="entry name" value="WD40_PAC1"/>
</dbReference>
<proteinExistence type="predicted"/>
<dbReference type="PANTHER" id="PTHR44324:SF6">
    <property type="entry name" value="EF-HAND CALCIUM BINDING DOMAIN 8"/>
    <property type="match status" value="1"/>
</dbReference>
<dbReference type="Gene3D" id="2.130.10.10">
    <property type="entry name" value="YVTN repeat-like/Quinoprotein amine dehydrogenase"/>
    <property type="match status" value="2"/>
</dbReference>
<dbReference type="Pfam" id="PF00400">
    <property type="entry name" value="WD40"/>
    <property type="match status" value="3"/>
</dbReference>
<reference evidence="5" key="2">
    <citation type="submission" date="2022-10" db="EMBL/GenBank/DDBJ databases">
        <authorList>
            <consortium name="ENA_rothamsted_submissions"/>
            <consortium name="culmorum"/>
            <person name="King R."/>
        </authorList>
    </citation>
    <scope>NUCLEOTIDE SEQUENCE</scope>
</reference>
<keyword evidence="3" id="KW-0677">Repeat</keyword>
<feature type="repeat" description="WD" evidence="4">
    <location>
        <begin position="56"/>
        <end position="97"/>
    </location>
</feature>
<dbReference type="PROSITE" id="PS50294">
    <property type="entry name" value="WD_REPEATS_REGION"/>
    <property type="match status" value="1"/>
</dbReference>
<evidence type="ECO:0000313" key="5">
    <source>
        <dbReference type="EMBL" id="CAG9809795.1"/>
    </source>
</evidence>
<protein>
    <recommendedName>
        <fullName evidence="1">WD repeat-containing protein on Y chromosome</fullName>
    </recommendedName>
</protein>
<gene>
    <name evidence="5" type="ORF">CHIRRI_LOCUS12615</name>
</gene>
<dbReference type="InterPro" id="IPR019775">
    <property type="entry name" value="WD40_repeat_CS"/>
</dbReference>
<evidence type="ECO:0000313" key="6">
    <source>
        <dbReference type="Proteomes" id="UP001153620"/>
    </source>
</evidence>
<feature type="repeat" description="WD" evidence="4">
    <location>
        <begin position="187"/>
        <end position="220"/>
    </location>
</feature>
<evidence type="ECO:0000256" key="3">
    <source>
        <dbReference type="ARBA" id="ARBA00022737"/>
    </source>
</evidence>
<dbReference type="SMART" id="SM00320">
    <property type="entry name" value="WD40"/>
    <property type="match status" value="5"/>
</dbReference>
<dbReference type="InterPro" id="IPR051242">
    <property type="entry name" value="WD-EF-hand_domain"/>
</dbReference>
<dbReference type="InterPro" id="IPR036322">
    <property type="entry name" value="WD40_repeat_dom_sf"/>
</dbReference>
<evidence type="ECO:0000256" key="4">
    <source>
        <dbReference type="PROSITE-ProRule" id="PRU00221"/>
    </source>
</evidence>
<dbReference type="AlphaFoldDB" id="A0A9N9S2T3"/>